<protein>
    <recommendedName>
        <fullName evidence="4">Peptidase</fullName>
    </recommendedName>
</protein>
<keyword evidence="1" id="KW-1133">Transmembrane helix</keyword>
<gene>
    <name evidence="2" type="ORF">CSW64_14430</name>
</gene>
<name>A0A2D2B013_9CAUL</name>
<feature type="transmembrane region" description="Helical" evidence="1">
    <location>
        <begin position="30"/>
        <end position="52"/>
    </location>
</feature>
<accession>A0A2D2B013</accession>
<organism evidence="2 3">
    <name type="scientific">Caulobacter mirabilis</name>
    <dbReference type="NCBI Taxonomy" id="69666"/>
    <lineage>
        <taxon>Bacteria</taxon>
        <taxon>Pseudomonadati</taxon>
        <taxon>Pseudomonadota</taxon>
        <taxon>Alphaproteobacteria</taxon>
        <taxon>Caulobacterales</taxon>
        <taxon>Caulobacteraceae</taxon>
        <taxon>Caulobacter</taxon>
    </lineage>
</organism>
<evidence type="ECO:0000256" key="1">
    <source>
        <dbReference type="SAM" id="Phobius"/>
    </source>
</evidence>
<dbReference type="Proteomes" id="UP000228945">
    <property type="component" value="Chromosome"/>
</dbReference>
<dbReference type="EMBL" id="CP024201">
    <property type="protein sequence ID" value="ATQ43517.1"/>
    <property type="molecule type" value="Genomic_DNA"/>
</dbReference>
<keyword evidence="3" id="KW-1185">Reference proteome</keyword>
<dbReference type="AlphaFoldDB" id="A0A2D2B013"/>
<dbReference type="PANTHER" id="PTHR40115:SF1">
    <property type="entry name" value="INNER MEMBRANE PROTEIN WITH PEPSY TM HELIX"/>
    <property type="match status" value="1"/>
</dbReference>
<evidence type="ECO:0008006" key="4">
    <source>
        <dbReference type="Google" id="ProtNLM"/>
    </source>
</evidence>
<dbReference type="PANTHER" id="PTHR40115">
    <property type="entry name" value="INNER MEMBRANE PROTEIN WITH PEPSY TM HELIX"/>
    <property type="match status" value="1"/>
</dbReference>
<dbReference type="Pfam" id="PF16357">
    <property type="entry name" value="PepSY_TM_like_2"/>
    <property type="match status" value="1"/>
</dbReference>
<evidence type="ECO:0000313" key="3">
    <source>
        <dbReference type="Proteomes" id="UP000228945"/>
    </source>
</evidence>
<keyword evidence="1" id="KW-0812">Transmembrane</keyword>
<evidence type="ECO:0000313" key="2">
    <source>
        <dbReference type="EMBL" id="ATQ43517.1"/>
    </source>
</evidence>
<keyword evidence="1" id="KW-0472">Membrane</keyword>
<proteinExistence type="predicted"/>
<feature type="transmembrane region" description="Helical" evidence="1">
    <location>
        <begin position="160"/>
        <end position="183"/>
    </location>
</feature>
<sequence length="214" mass="23179">MKDDVAKAAKKPKIRKGFDKGAFYRTSRMLHAYISAFAFLALMFFSFTGILLNHPEWLQGKKPAEQSVTGQIPSAAIAGAMKAEDQPKALAAEVARRIKPRGAYSSGEMLDGEAMLRFEGATGATDVILDLETGKAEATIQPATATSIINDLHKGKNTGLVWRLLIDVTAILVLALSVIGYVLFFSLRFRLKTSLILTAVSLAVFVGIYLAFVP</sequence>
<reference evidence="2 3" key="1">
    <citation type="submission" date="2017-10" db="EMBL/GenBank/DDBJ databases">
        <title>Genome sequence of Caulobacter mirabilis FWC38.</title>
        <authorList>
            <person name="Fiebig A."/>
            <person name="Crosson S."/>
        </authorList>
    </citation>
    <scope>NUCLEOTIDE SEQUENCE [LARGE SCALE GENOMIC DNA]</scope>
    <source>
        <strain evidence="2 3">FWC 38</strain>
    </source>
</reference>
<dbReference type="KEGG" id="cmb:CSW64_14430"/>
<feature type="transmembrane region" description="Helical" evidence="1">
    <location>
        <begin position="195"/>
        <end position="212"/>
    </location>
</feature>
<dbReference type="InterPro" id="IPR032307">
    <property type="entry name" value="PepSY_TM-like_2"/>
</dbReference>
<dbReference type="RefSeq" id="WP_099622767.1">
    <property type="nucleotide sequence ID" value="NZ_CP024201.1"/>
</dbReference>
<dbReference type="OrthoDB" id="27171at2"/>